<evidence type="ECO:0000313" key="4">
    <source>
        <dbReference type="Proteomes" id="UP000095563"/>
    </source>
</evidence>
<accession>A0A174QTE2</accession>
<dbReference type="Pfam" id="PF01381">
    <property type="entry name" value="HTH_3"/>
    <property type="match status" value="1"/>
</dbReference>
<dbReference type="SMART" id="SM00530">
    <property type="entry name" value="HTH_XRE"/>
    <property type="match status" value="1"/>
</dbReference>
<dbReference type="Proteomes" id="UP000095563">
    <property type="component" value="Unassembled WGS sequence"/>
</dbReference>
<dbReference type="PROSITE" id="PS50943">
    <property type="entry name" value="HTH_CROC1"/>
    <property type="match status" value="1"/>
</dbReference>
<feature type="domain" description="HTH cro/C1-type" evidence="2">
    <location>
        <begin position="6"/>
        <end position="60"/>
    </location>
</feature>
<name>A0A174QTE2_9CLOT</name>
<dbReference type="PANTHER" id="PTHR46558">
    <property type="entry name" value="TRACRIPTIONAL REGULATORY PROTEIN-RELATED-RELATED"/>
    <property type="match status" value="1"/>
</dbReference>
<dbReference type="PANTHER" id="PTHR46558:SF11">
    <property type="entry name" value="HTH-TYPE TRANSCRIPTIONAL REGULATOR XRE"/>
    <property type="match status" value="1"/>
</dbReference>
<evidence type="ECO:0000313" key="3">
    <source>
        <dbReference type="EMBL" id="CUP73449.1"/>
    </source>
</evidence>
<dbReference type="RefSeq" id="WP_055206647.1">
    <property type="nucleotide sequence ID" value="NZ_CZBO01000001.1"/>
</dbReference>
<evidence type="ECO:0000256" key="1">
    <source>
        <dbReference type="ARBA" id="ARBA00023125"/>
    </source>
</evidence>
<gene>
    <name evidence="3" type="primary">immR_1</name>
    <name evidence="3" type="ORF">ERS852568_00597</name>
</gene>
<dbReference type="CDD" id="cd00093">
    <property type="entry name" value="HTH_XRE"/>
    <property type="match status" value="1"/>
</dbReference>
<keyword evidence="1 3" id="KW-0238">DNA-binding</keyword>
<dbReference type="InterPro" id="IPR001387">
    <property type="entry name" value="Cro/C1-type_HTH"/>
</dbReference>
<dbReference type="Gene3D" id="1.10.260.40">
    <property type="entry name" value="lambda repressor-like DNA-binding domains"/>
    <property type="match status" value="1"/>
</dbReference>
<dbReference type="EMBL" id="CZBO01000001">
    <property type="protein sequence ID" value="CUP73449.1"/>
    <property type="molecule type" value="Genomic_DNA"/>
</dbReference>
<dbReference type="AlphaFoldDB" id="A0A174QTE2"/>
<dbReference type="InterPro" id="IPR010982">
    <property type="entry name" value="Lambda_DNA-bd_dom_sf"/>
</dbReference>
<protein>
    <submittedName>
        <fullName evidence="3">DNA-binding protein</fullName>
    </submittedName>
</protein>
<organism evidence="3 4">
    <name type="scientific">Clostridium baratii</name>
    <dbReference type="NCBI Taxonomy" id="1561"/>
    <lineage>
        <taxon>Bacteria</taxon>
        <taxon>Bacillati</taxon>
        <taxon>Bacillota</taxon>
        <taxon>Clostridia</taxon>
        <taxon>Eubacteriales</taxon>
        <taxon>Clostridiaceae</taxon>
        <taxon>Clostridium</taxon>
    </lineage>
</organism>
<sequence>MLNNRLKFLRNEKGVLQKDVAEYLNISTSAYGFYEQGKRIPDTETITKLSNYYNVSIDYLLGKSDIRESAEELLKDKRSTIALHNDNGIDDELPEEAKKEIENFIEYVKQKYKK</sequence>
<reference evidence="3 4" key="1">
    <citation type="submission" date="2015-09" db="EMBL/GenBank/DDBJ databases">
        <authorList>
            <consortium name="Pathogen Informatics"/>
        </authorList>
    </citation>
    <scope>NUCLEOTIDE SEQUENCE [LARGE SCALE GENOMIC DNA]</scope>
    <source>
        <strain evidence="3 4">2789STDY5834956</strain>
    </source>
</reference>
<evidence type="ECO:0000259" key="2">
    <source>
        <dbReference type="PROSITE" id="PS50943"/>
    </source>
</evidence>
<proteinExistence type="predicted"/>
<dbReference type="SUPFAM" id="SSF47413">
    <property type="entry name" value="lambda repressor-like DNA-binding domains"/>
    <property type="match status" value="1"/>
</dbReference>
<dbReference type="GO" id="GO:0003677">
    <property type="term" value="F:DNA binding"/>
    <property type="evidence" value="ECO:0007669"/>
    <property type="project" value="UniProtKB-KW"/>
</dbReference>